<dbReference type="RefSeq" id="WP_084235263.1">
    <property type="nucleotide sequence ID" value="NZ_FWXW01000007.1"/>
</dbReference>
<organism evidence="3 4">
    <name type="scientific">Papillibacter cinnamivorans DSM 12816</name>
    <dbReference type="NCBI Taxonomy" id="1122930"/>
    <lineage>
        <taxon>Bacteria</taxon>
        <taxon>Bacillati</taxon>
        <taxon>Bacillota</taxon>
        <taxon>Clostridia</taxon>
        <taxon>Eubacteriales</taxon>
        <taxon>Oscillospiraceae</taxon>
        <taxon>Papillibacter</taxon>
    </lineage>
</organism>
<dbReference type="InterPro" id="IPR054715">
    <property type="entry name" value="GGR_cat"/>
</dbReference>
<dbReference type="Gene3D" id="3.50.50.60">
    <property type="entry name" value="FAD/NAD(P)-binding domain"/>
    <property type="match status" value="1"/>
</dbReference>
<evidence type="ECO:0000259" key="1">
    <source>
        <dbReference type="Pfam" id="PF01494"/>
    </source>
</evidence>
<gene>
    <name evidence="3" type="ORF">SAMN02745168_2591</name>
</gene>
<dbReference type="GO" id="GO:0071949">
    <property type="term" value="F:FAD binding"/>
    <property type="evidence" value="ECO:0007669"/>
    <property type="project" value="InterPro"/>
</dbReference>
<feature type="domain" description="FAD-binding" evidence="1">
    <location>
        <begin position="7"/>
        <end position="170"/>
    </location>
</feature>
<dbReference type="InterPro" id="IPR011777">
    <property type="entry name" value="Geranylgeranyl_Rdtase_fam"/>
</dbReference>
<dbReference type="AlphaFoldDB" id="A0A1W2C6B6"/>
<dbReference type="SUPFAM" id="SSF51905">
    <property type="entry name" value="FAD/NAD(P)-binding domain"/>
    <property type="match status" value="1"/>
</dbReference>
<dbReference type="PANTHER" id="PTHR42685:SF22">
    <property type="entry name" value="CONDITIONED MEDIUM FACTOR RECEPTOR 1"/>
    <property type="match status" value="1"/>
</dbReference>
<dbReference type="EMBL" id="FWXW01000007">
    <property type="protein sequence ID" value="SMC80680.1"/>
    <property type="molecule type" value="Genomic_DNA"/>
</dbReference>
<accession>A0A1W2C6B6</accession>
<reference evidence="3 4" key="1">
    <citation type="submission" date="2017-04" db="EMBL/GenBank/DDBJ databases">
        <authorList>
            <person name="Afonso C.L."/>
            <person name="Miller P.J."/>
            <person name="Scott M.A."/>
            <person name="Spackman E."/>
            <person name="Goraichik I."/>
            <person name="Dimitrov K.M."/>
            <person name="Suarez D.L."/>
            <person name="Swayne D.E."/>
        </authorList>
    </citation>
    <scope>NUCLEOTIDE SEQUENCE [LARGE SCALE GENOMIC DNA]</scope>
    <source>
        <strain evidence="3 4">DSM 12816</strain>
    </source>
</reference>
<evidence type="ECO:0000259" key="2">
    <source>
        <dbReference type="Pfam" id="PF22578"/>
    </source>
</evidence>
<dbReference type="PRINTS" id="PR00420">
    <property type="entry name" value="RNGMNOXGNASE"/>
</dbReference>
<dbReference type="Pfam" id="PF22578">
    <property type="entry name" value="GGR_cat"/>
    <property type="match status" value="1"/>
</dbReference>
<evidence type="ECO:0000313" key="4">
    <source>
        <dbReference type="Proteomes" id="UP000192790"/>
    </source>
</evidence>
<proteinExistence type="predicted"/>
<dbReference type="Proteomes" id="UP000192790">
    <property type="component" value="Unassembled WGS sequence"/>
</dbReference>
<name>A0A1W2C6B6_9FIRM</name>
<keyword evidence="4" id="KW-1185">Reference proteome</keyword>
<sequence>MKTIERDVIVVGAGPGGSVCSAFLTRAGADVLLLDKEIFPRDKPCGDGQAGVTTKILGELGWLEGLRELGYENFGIVMTAPDYTKVIVEAPFRGSRYDTPRRIFDDYCRRMAMKEGAEMVEDVWVYDVIWEDGRVRGVKAKYQGEYVELRSKIVIGADGSHSVVAKKIGMFPDLDTEVAVVGRCYYEDVDMEPYNEIHFDKGVLPGYVWLFPEKDKLCNVGLGFNRIFYRSSGKTLEEYLDQWIEESPYGERLRGKKRVGEFRGWRIPSGAQAMDNYVPGCILIGDAASMVMPLTGEGIGPAMVTAKLAAQLSMDALKKNDFSGGMFAQYPKLRDAMYADKYKSIKGMEKAFESAETVNAFVHKIVDDPMVKAGFQKQWYFESYEAAKT</sequence>
<dbReference type="InterPro" id="IPR002938">
    <property type="entry name" value="FAD-bd"/>
</dbReference>
<dbReference type="InterPro" id="IPR050407">
    <property type="entry name" value="Geranylgeranyl_reductase"/>
</dbReference>
<evidence type="ECO:0000313" key="3">
    <source>
        <dbReference type="EMBL" id="SMC80680.1"/>
    </source>
</evidence>
<dbReference type="Pfam" id="PF01494">
    <property type="entry name" value="FAD_binding_3"/>
    <property type="match status" value="1"/>
</dbReference>
<feature type="domain" description="Digeranylgeranylglycerophospholipid reductase catalytic" evidence="2">
    <location>
        <begin position="192"/>
        <end position="247"/>
    </location>
</feature>
<dbReference type="GO" id="GO:0016628">
    <property type="term" value="F:oxidoreductase activity, acting on the CH-CH group of donors, NAD or NADP as acceptor"/>
    <property type="evidence" value="ECO:0007669"/>
    <property type="project" value="InterPro"/>
</dbReference>
<dbReference type="OrthoDB" id="9806565at2"/>
<protein>
    <submittedName>
        <fullName evidence="3">Geranylgeranyl reductase family</fullName>
    </submittedName>
</protein>
<dbReference type="STRING" id="1122930.SAMN02745168_2591"/>
<dbReference type="PANTHER" id="PTHR42685">
    <property type="entry name" value="GERANYLGERANYL DIPHOSPHATE REDUCTASE"/>
    <property type="match status" value="1"/>
</dbReference>
<dbReference type="NCBIfam" id="TIGR02032">
    <property type="entry name" value="GG-red-SF"/>
    <property type="match status" value="1"/>
</dbReference>
<dbReference type="InterPro" id="IPR036188">
    <property type="entry name" value="FAD/NAD-bd_sf"/>
</dbReference>